<organism evidence="3 4">
    <name type="scientific">Cylindrotheca closterium</name>
    <dbReference type="NCBI Taxonomy" id="2856"/>
    <lineage>
        <taxon>Eukaryota</taxon>
        <taxon>Sar</taxon>
        <taxon>Stramenopiles</taxon>
        <taxon>Ochrophyta</taxon>
        <taxon>Bacillariophyta</taxon>
        <taxon>Bacillariophyceae</taxon>
        <taxon>Bacillariophycidae</taxon>
        <taxon>Bacillariales</taxon>
        <taxon>Bacillariaceae</taxon>
        <taxon>Cylindrotheca</taxon>
    </lineage>
</organism>
<accession>A0AAD2G1I5</accession>
<proteinExistence type="predicted"/>
<sequence length="240" mass="25780">MKFSALGYLLLLLLSGSNAAVALEIGDQLCIQGFIMDYFCIQNVNMIDNGLVTLEEPDRHTVHCLVDVGICLDSAFEVLVESPNQASSTSAYTRGYRLDDGSKTDMISLARRVGSCSTCVNGYDNSMLNRGFKAVMKVTVLDLNPDDSQSAPPLIRVDERKDSSSLGNDPCQSEYGMMEGVPTGTSVNATPVPSPTMNPNSTSPRGEEKEEELADSGNGIHLFSVATIVAFSSLYASMIL</sequence>
<comment type="caution">
    <text evidence="3">The sequence shown here is derived from an EMBL/GenBank/DDBJ whole genome shotgun (WGS) entry which is preliminary data.</text>
</comment>
<evidence type="ECO:0000256" key="2">
    <source>
        <dbReference type="SAM" id="SignalP"/>
    </source>
</evidence>
<evidence type="ECO:0000256" key="1">
    <source>
        <dbReference type="SAM" id="MobiDB-lite"/>
    </source>
</evidence>
<dbReference type="EMBL" id="CAKOGP040002003">
    <property type="protein sequence ID" value="CAJ1959549.1"/>
    <property type="molecule type" value="Genomic_DNA"/>
</dbReference>
<dbReference type="AlphaFoldDB" id="A0AAD2G1I5"/>
<feature type="chain" id="PRO_5042076917" evidence="2">
    <location>
        <begin position="23"/>
        <end position="240"/>
    </location>
</feature>
<name>A0AAD2G1I5_9STRA</name>
<feature type="signal peptide" evidence="2">
    <location>
        <begin position="1"/>
        <end position="22"/>
    </location>
</feature>
<evidence type="ECO:0000313" key="3">
    <source>
        <dbReference type="EMBL" id="CAJ1959549.1"/>
    </source>
</evidence>
<keyword evidence="4" id="KW-1185">Reference proteome</keyword>
<gene>
    <name evidence="3" type="ORF">CYCCA115_LOCUS17970</name>
</gene>
<feature type="compositionally biased region" description="Low complexity" evidence="1">
    <location>
        <begin position="195"/>
        <end position="204"/>
    </location>
</feature>
<keyword evidence="2" id="KW-0732">Signal</keyword>
<feature type="region of interest" description="Disordered" evidence="1">
    <location>
        <begin position="147"/>
        <end position="215"/>
    </location>
</feature>
<evidence type="ECO:0000313" key="4">
    <source>
        <dbReference type="Proteomes" id="UP001295423"/>
    </source>
</evidence>
<dbReference type="Proteomes" id="UP001295423">
    <property type="component" value="Unassembled WGS sequence"/>
</dbReference>
<protein>
    <submittedName>
        <fullName evidence="3">Uncharacterized protein</fullName>
    </submittedName>
</protein>
<reference evidence="3" key="1">
    <citation type="submission" date="2023-08" db="EMBL/GenBank/DDBJ databases">
        <authorList>
            <person name="Audoor S."/>
            <person name="Bilcke G."/>
        </authorList>
    </citation>
    <scope>NUCLEOTIDE SEQUENCE</scope>
</reference>